<dbReference type="PIRSF" id="PIRSF036979">
    <property type="entry name" value="Arginase"/>
    <property type="match status" value="1"/>
</dbReference>
<comment type="caution">
    <text evidence="6">The sequence shown here is derived from an EMBL/GenBank/DDBJ whole genome shotgun (WGS) entry which is preliminary data.</text>
</comment>
<proteinExistence type="inferred from homology"/>
<accession>A0A7C4XB06</accession>
<dbReference type="InterPro" id="IPR020855">
    <property type="entry name" value="Ureohydrolase_Mn_BS"/>
</dbReference>
<feature type="binding site" evidence="4">
    <location>
        <position position="203"/>
    </location>
    <ligand>
        <name>Mn(2+)</name>
        <dbReference type="ChEBI" id="CHEBI:29035"/>
        <label>1</label>
    </ligand>
</feature>
<dbReference type="EMBL" id="DTGZ01000171">
    <property type="protein sequence ID" value="HGV98433.1"/>
    <property type="molecule type" value="Genomic_DNA"/>
</dbReference>
<feature type="binding site" evidence="4">
    <location>
        <position position="129"/>
    </location>
    <ligand>
        <name>Mn(2+)</name>
        <dbReference type="ChEBI" id="CHEBI:29035"/>
        <label>1</label>
    </ligand>
</feature>
<evidence type="ECO:0000256" key="3">
    <source>
        <dbReference type="ARBA" id="ARBA00022801"/>
    </source>
</evidence>
<evidence type="ECO:0000256" key="2">
    <source>
        <dbReference type="ARBA" id="ARBA00022723"/>
    </source>
</evidence>
<keyword evidence="4" id="KW-0464">Manganese</keyword>
<dbReference type="Pfam" id="PF00491">
    <property type="entry name" value="Arginase"/>
    <property type="match status" value="1"/>
</dbReference>
<organism evidence="6">
    <name type="scientific">candidate division WOR-3 bacterium</name>
    <dbReference type="NCBI Taxonomy" id="2052148"/>
    <lineage>
        <taxon>Bacteria</taxon>
        <taxon>Bacteria division WOR-3</taxon>
    </lineage>
</organism>
<evidence type="ECO:0000256" key="1">
    <source>
        <dbReference type="ARBA" id="ARBA00009227"/>
    </source>
</evidence>
<sequence length="274" mass="31338">MQMQLEYANARFKEAEIVIEGFPYDRTSSFIPGSRFGPQYIRFCTGNIEWYSPYQKRALDDIKICDLGDYEFKTEDHLDEIEKEVLRIYHKNKRAIFLGGEHTITYPIIKGIHRQIENFSVIHFDAHADLRQEFNGERLCHASAIRRVSEIIGLKNIYQFGIRSGTEEEFKGGKNLFPFEVYQPLKKIIKRVPEPIYLTIDVDVLDASVCPGVATPEPGGISFRELIDSLLLLGDKKIIGADIVEYNPLATSPWASGSVVADILRELILIIIQR</sequence>
<keyword evidence="3 5" id="KW-0378">Hydrolase</keyword>
<dbReference type="InterPro" id="IPR023696">
    <property type="entry name" value="Ureohydrolase_dom_sf"/>
</dbReference>
<dbReference type="SUPFAM" id="SSF52768">
    <property type="entry name" value="Arginase/deacetylase"/>
    <property type="match status" value="1"/>
</dbReference>
<dbReference type="InterPro" id="IPR005925">
    <property type="entry name" value="Agmatinase-rel"/>
</dbReference>
<dbReference type="InterPro" id="IPR006035">
    <property type="entry name" value="Ureohydrolase"/>
</dbReference>
<evidence type="ECO:0000313" key="6">
    <source>
        <dbReference type="EMBL" id="HGV98433.1"/>
    </source>
</evidence>
<dbReference type="NCBIfam" id="TIGR01230">
    <property type="entry name" value="agmatinase"/>
    <property type="match status" value="1"/>
</dbReference>
<dbReference type="AlphaFoldDB" id="A0A7C4XB06"/>
<feature type="binding site" evidence="4">
    <location>
        <position position="125"/>
    </location>
    <ligand>
        <name>Mn(2+)</name>
        <dbReference type="ChEBI" id="CHEBI:29035"/>
        <label>1</label>
    </ligand>
</feature>
<gene>
    <name evidence="6" type="primary">speB</name>
    <name evidence="6" type="ORF">ENV60_09100</name>
</gene>
<dbReference type="PANTHER" id="PTHR11358:SF26">
    <property type="entry name" value="GUANIDINO ACID HYDROLASE, MITOCHONDRIAL"/>
    <property type="match status" value="1"/>
</dbReference>
<comment type="similarity">
    <text evidence="1">Belongs to the arginase family. Agmatinase subfamily.</text>
</comment>
<name>A0A7C4XB06_UNCW3</name>
<evidence type="ECO:0000256" key="4">
    <source>
        <dbReference type="PIRSR" id="PIRSR036979-1"/>
    </source>
</evidence>
<dbReference type="CDD" id="cd11593">
    <property type="entry name" value="Agmatinase-like_2"/>
    <property type="match status" value="1"/>
</dbReference>
<keyword evidence="2 4" id="KW-0479">Metal-binding</keyword>
<dbReference type="EC" id="3.5.3.11" evidence="6"/>
<dbReference type="PANTHER" id="PTHR11358">
    <property type="entry name" value="ARGINASE/AGMATINASE"/>
    <property type="match status" value="1"/>
</dbReference>
<dbReference type="GO" id="GO:0008783">
    <property type="term" value="F:agmatinase activity"/>
    <property type="evidence" value="ECO:0007669"/>
    <property type="project" value="UniProtKB-EC"/>
</dbReference>
<feature type="binding site" evidence="4">
    <location>
        <position position="102"/>
    </location>
    <ligand>
        <name>Mn(2+)</name>
        <dbReference type="ChEBI" id="CHEBI:29035"/>
        <label>1</label>
    </ligand>
</feature>
<dbReference type="GO" id="GO:0033389">
    <property type="term" value="P:putrescine biosynthetic process from arginine, via agmatine"/>
    <property type="evidence" value="ECO:0007669"/>
    <property type="project" value="TreeGrafter"/>
</dbReference>
<feature type="binding site" evidence="4">
    <location>
        <position position="201"/>
    </location>
    <ligand>
        <name>Mn(2+)</name>
        <dbReference type="ChEBI" id="CHEBI:29035"/>
        <label>1</label>
    </ligand>
</feature>
<dbReference type="Gene3D" id="3.40.800.10">
    <property type="entry name" value="Ureohydrolase domain"/>
    <property type="match status" value="1"/>
</dbReference>
<evidence type="ECO:0000256" key="5">
    <source>
        <dbReference type="RuleBase" id="RU003684"/>
    </source>
</evidence>
<reference evidence="6" key="1">
    <citation type="journal article" date="2020" name="mSystems">
        <title>Genome- and Community-Level Interaction Insights into Carbon Utilization and Element Cycling Functions of Hydrothermarchaeota in Hydrothermal Sediment.</title>
        <authorList>
            <person name="Zhou Z."/>
            <person name="Liu Y."/>
            <person name="Xu W."/>
            <person name="Pan J."/>
            <person name="Luo Z.H."/>
            <person name="Li M."/>
        </authorList>
    </citation>
    <scope>NUCLEOTIDE SEQUENCE [LARGE SCALE GENOMIC DNA]</scope>
    <source>
        <strain evidence="6">SpSt-774</strain>
    </source>
</reference>
<protein>
    <submittedName>
        <fullName evidence="6">Agmatinase</fullName>
        <ecNumber evidence="6">3.5.3.11</ecNumber>
    </submittedName>
</protein>
<comment type="cofactor">
    <cofactor evidence="4">
        <name>Mn(2+)</name>
        <dbReference type="ChEBI" id="CHEBI:29035"/>
    </cofactor>
    <text evidence="4">Binds 2 manganese ions per subunit.</text>
</comment>
<dbReference type="PROSITE" id="PS01053">
    <property type="entry name" value="ARGINASE_1"/>
    <property type="match status" value="1"/>
</dbReference>
<feature type="binding site" evidence="4">
    <location>
        <position position="127"/>
    </location>
    <ligand>
        <name>Mn(2+)</name>
        <dbReference type="ChEBI" id="CHEBI:29035"/>
        <label>1</label>
    </ligand>
</feature>
<dbReference type="PROSITE" id="PS51409">
    <property type="entry name" value="ARGINASE_2"/>
    <property type="match status" value="1"/>
</dbReference>
<dbReference type="GO" id="GO:0046872">
    <property type="term" value="F:metal ion binding"/>
    <property type="evidence" value="ECO:0007669"/>
    <property type="project" value="UniProtKB-KW"/>
</dbReference>